<feature type="domain" description="FAD-binding FR-type" evidence="4">
    <location>
        <begin position="7"/>
        <end position="110"/>
    </location>
</feature>
<sequence length="352" mass="38482">MSQGTQLHWQHAVVTSHRAAADEIAEIVLAGERPLFTEPGAHIDVRVAPGRSDSESVRSYSVVEGAPDGSWVKIGVRRSPTSRGGSRFMHALEPGDSLEVTSPLQNFPLRVGAPRYVLLAGGVGITAIHSMARVLKRLGADYQLVFVGRSRPAMAFLDELREEHGPRLRPSVDDEGDVLDVHELLDGVDHSTEFYMCGPIRLMDAVRRAWIERGLPLPNLRYETFGNSGWFDPEEFELRIRGSERSTVVSADESILEALERVGVEAMYDCRKGECGLCVVKAEQLHGVIDHRDVFFSEAEKRADTKLCVCVSRVASCAGSAQADGAQAGSSDGEADREGSASRRPMLTLDFP</sequence>
<dbReference type="Pfam" id="PF00111">
    <property type="entry name" value="Fer2"/>
    <property type="match status" value="1"/>
</dbReference>
<dbReference type="InterPro" id="IPR017927">
    <property type="entry name" value="FAD-bd_FR_type"/>
</dbReference>
<comment type="cofactor">
    <cofactor evidence="1">
        <name>FAD</name>
        <dbReference type="ChEBI" id="CHEBI:57692"/>
    </cofactor>
</comment>
<dbReference type="PROSITE" id="PS51384">
    <property type="entry name" value="FAD_FR"/>
    <property type="match status" value="1"/>
</dbReference>
<dbReference type="GO" id="GO:0016491">
    <property type="term" value="F:oxidoreductase activity"/>
    <property type="evidence" value="ECO:0007669"/>
    <property type="project" value="InterPro"/>
</dbReference>
<evidence type="ECO:0000313" key="5">
    <source>
        <dbReference type="EMBL" id="PRZ18086.1"/>
    </source>
</evidence>
<proteinExistence type="predicted"/>
<dbReference type="AlphaFoldDB" id="A0A2T0YRB2"/>
<gene>
    <name evidence="5" type="ORF">BCL67_10371</name>
</gene>
<dbReference type="InterPro" id="IPR036010">
    <property type="entry name" value="2Fe-2S_ferredoxin-like_sf"/>
</dbReference>
<dbReference type="GO" id="GO:0008168">
    <property type="term" value="F:methyltransferase activity"/>
    <property type="evidence" value="ECO:0007669"/>
    <property type="project" value="UniProtKB-KW"/>
</dbReference>
<dbReference type="CDD" id="cd06185">
    <property type="entry name" value="PDR_like"/>
    <property type="match status" value="1"/>
</dbReference>
<dbReference type="Gene3D" id="3.40.50.80">
    <property type="entry name" value="Nucleotide-binding domain of ferredoxin-NADP reductase (FNR) module"/>
    <property type="match status" value="1"/>
</dbReference>
<evidence type="ECO:0000259" key="4">
    <source>
        <dbReference type="PROSITE" id="PS51384"/>
    </source>
</evidence>
<keyword evidence="5" id="KW-0489">Methyltransferase</keyword>
<dbReference type="PANTHER" id="PTHR47354:SF2">
    <property type="entry name" value="BLR2392 PROTEIN"/>
    <property type="match status" value="1"/>
</dbReference>
<feature type="domain" description="2Fe-2S ferredoxin-type" evidence="3">
    <location>
        <begin position="234"/>
        <end position="327"/>
    </location>
</feature>
<evidence type="ECO:0000313" key="6">
    <source>
        <dbReference type="Proteomes" id="UP000238217"/>
    </source>
</evidence>
<dbReference type="RefSeq" id="WP_181255866.1">
    <property type="nucleotide sequence ID" value="NZ_PVTY01000003.1"/>
</dbReference>
<dbReference type="SUPFAM" id="SSF63380">
    <property type="entry name" value="Riboflavin synthase domain-like"/>
    <property type="match status" value="1"/>
</dbReference>
<dbReference type="GO" id="GO:0032259">
    <property type="term" value="P:methylation"/>
    <property type="evidence" value="ECO:0007669"/>
    <property type="project" value="UniProtKB-KW"/>
</dbReference>
<dbReference type="CDD" id="cd00207">
    <property type="entry name" value="fer2"/>
    <property type="match status" value="1"/>
</dbReference>
<keyword evidence="5" id="KW-0808">Transferase</keyword>
<dbReference type="GO" id="GO:0051537">
    <property type="term" value="F:2 iron, 2 sulfur cluster binding"/>
    <property type="evidence" value="ECO:0007669"/>
    <property type="project" value="InterPro"/>
</dbReference>
<dbReference type="Gene3D" id="3.10.20.30">
    <property type="match status" value="1"/>
</dbReference>
<organism evidence="5 6">
    <name type="scientific">Nesterenkonia sandarakina</name>
    <dbReference type="NCBI Taxonomy" id="272918"/>
    <lineage>
        <taxon>Bacteria</taxon>
        <taxon>Bacillati</taxon>
        <taxon>Actinomycetota</taxon>
        <taxon>Actinomycetes</taxon>
        <taxon>Micrococcales</taxon>
        <taxon>Micrococcaceae</taxon>
        <taxon>Nesterenkonia</taxon>
    </lineage>
</organism>
<feature type="compositionally biased region" description="Low complexity" evidence="2">
    <location>
        <begin position="323"/>
        <end position="332"/>
    </location>
</feature>
<dbReference type="PROSITE" id="PS51085">
    <property type="entry name" value="2FE2S_FER_2"/>
    <property type="match status" value="1"/>
</dbReference>
<name>A0A2T0YRB2_9MICC</name>
<dbReference type="InterPro" id="IPR012675">
    <property type="entry name" value="Beta-grasp_dom_sf"/>
</dbReference>
<dbReference type="Proteomes" id="UP000238217">
    <property type="component" value="Unassembled WGS sequence"/>
</dbReference>
<dbReference type="SUPFAM" id="SSF52343">
    <property type="entry name" value="Ferredoxin reductase-like, C-terminal NADP-linked domain"/>
    <property type="match status" value="1"/>
</dbReference>
<dbReference type="PRINTS" id="PR00409">
    <property type="entry name" value="PHDIOXRDTASE"/>
</dbReference>
<evidence type="ECO:0000259" key="3">
    <source>
        <dbReference type="PROSITE" id="PS51085"/>
    </source>
</evidence>
<dbReference type="InterPro" id="IPR050415">
    <property type="entry name" value="MRET"/>
</dbReference>
<reference evidence="5 6" key="1">
    <citation type="submission" date="2018-03" db="EMBL/GenBank/DDBJ databases">
        <title>Comparative analysis of microorganisms from saline springs in Andes Mountain Range, Colombia.</title>
        <authorList>
            <person name="Rubin E."/>
        </authorList>
    </citation>
    <scope>NUCLEOTIDE SEQUENCE [LARGE SCALE GENOMIC DNA]</scope>
    <source>
        <strain evidence="5 6">CG 35</strain>
    </source>
</reference>
<dbReference type="InterPro" id="IPR017938">
    <property type="entry name" value="Riboflavin_synthase-like_b-brl"/>
</dbReference>
<evidence type="ECO:0000256" key="2">
    <source>
        <dbReference type="SAM" id="MobiDB-lite"/>
    </source>
</evidence>
<comment type="caution">
    <text evidence="5">The sequence shown here is derived from an EMBL/GenBank/DDBJ whole genome shotgun (WGS) entry which is preliminary data.</text>
</comment>
<dbReference type="Gene3D" id="2.40.30.10">
    <property type="entry name" value="Translation factors"/>
    <property type="match status" value="1"/>
</dbReference>
<dbReference type="EMBL" id="PVTY01000003">
    <property type="protein sequence ID" value="PRZ18086.1"/>
    <property type="molecule type" value="Genomic_DNA"/>
</dbReference>
<accession>A0A2T0YRB2</accession>
<evidence type="ECO:0000256" key="1">
    <source>
        <dbReference type="ARBA" id="ARBA00001974"/>
    </source>
</evidence>
<dbReference type="SUPFAM" id="SSF54292">
    <property type="entry name" value="2Fe-2S ferredoxin-like"/>
    <property type="match status" value="1"/>
</dbReference>
<dbReference type="InterPro" id="IPR039261">
    <property type="entry name" value="FNR_nucleotide-bd"/>
</dbReference>
<dbReference type="InterPro" id="IPR006058">
    <property type="entry name" value="2Fe2S_fd_BS"/>
</dbReference>
<dbReference type="InterPro" id="IPR001041">
    <property type="entry name" value="2Fe-2S_ferredoxin-type"/>
</dbReference>
<dbReference type="PANTHER" id="PTHR47354">
    <property type="entry name" value="NADH OXIDOREDUCTASE HCR"/>
    <property type="match status" value="1"/>
</dbReference>
<protein>
    <submittedName>
        <fullName evidence="5">Vanillate demethylase subunit B</fullName>
    </submittedName>
</protein>
<dbReference type="PROSITE" id="PS00197">
    <property type="entry name" value="2FE2S_FER_1"/>
    <property type="match status" value="1"/>
</dbReference>
<feature type="region of interest" description="Disordered" evidence="2">
    <location>
        <begin position="323"/>
        <end position="352"/>
    </location>
</feature>
<keyword evidence="6" id="KW-1185">Reference proteome</keyword>